<keyword evidence="6" id="KW-0406">Ion transport</keyword>
<evidence type="ECO:0000313" key="11">
    <source>
        <dbReference type="Proteomes" id="UP000662931"/>
    </source>
</evidence>
<dbReference type="Pfam" id="PF04718">
    <property type="entry name" value="ATP-synt_G"/>
    <property type="match status" value="1"/>
</dbReference>
<keyword evidence="5" id="KW-0375">Hydrogen ion transport</keyword>
<dbReference type="KEGG" id="bnn:FOA43_000936"/>
<dbReference type="AlphaFoldDB" id="A0A875S2R0"/>
<dbReference type="GeneID" id="62194337"/>
<dbReference type="GO" id="GO:0015986">
    <property type="term" value="P:proton motive force-driven ATP synthesis"/>
    <property type="evidence" value="ECO:0007669"/>
    <property type="project" value="InterPro"/>
</dbReference>
<dbReference type="GO" id="GO:0015078">
    <property type="term" value="F:proton transmembrane transporter activity"/>
    <property type="evidence" value="ECO:0007669"/>
    <property type="project" value="InterPro"/>
</dbReference>
<dbReference type="Proteomes" id="UP000662931">
    <property type="component" value="Chromosome 1"/>
</dbReference>
<evidence type="ECO:0000256" key="5">
    <source>
        <dbReference type="ARBA" id="ARBA00022781"/>
    </source>
</evidence>
<evidence type="ECO:0000256" key="3">
    <source>
        <dbReference type="ARBA" id="ARBA00022448"/>
    </source>
</evidence>
<keyword evidence="11" id="KW-1185">Reference proteome</keyword>
<dbReference type="RefSeq" id="XP_038777189.1">
    <property type="nucleotide sequence ID" value="XM_038921261.1"/>
</dbReference>
<evidence type="ECO:0000256" key="4">
    <source>
        <dbReference type="ARBA" id="ARBA00022547"/>
    </source>
</evidence>
<evidence type="ECO:0000256" key="2">
    <source>
        <dbReference type="ARBA" id="ARBA00005699"/>
    </source>
</evidence>
<keyword evidence="8" id="KW-0472">Membrane</keyword>
<keyword evidence="4" id="KW-0138">CF(0)</keyword>
<dbReference type="GO" id="GO:0045259">
    <property type="term" value="C:proton-transporting ATP synthase complex"/>
    <property type="evidence" value="ECO:0007669"/>
    <property type="project" value="UniProtKB-KW"/>
</dbReference>
<keyword evidence="3" id="KW-0813">Transport</keyword>
<dbReference type="EMBL" id="CP064812">
    <property type="protein sequence ID" value="QPG73624.1"/>
    <property type="molecule type" value="Genomic_DNA"/>
</dbReference>
<gene>
    <name evidence="10" type="ORF">FOA43_000936</name>
</gene>
<evidence type="ECO:0000256" key="9">
    <source>
        <dbReference type="ARBA" id="ARBA00023310"/>
    </source>
</evidence>
<dbReference type="GO" id="GO:0031966">
    <property type="term" value="C:mitochondrial membrane"/>
    <property type="evidence" value="ECO:0007669"/>
    <property type="project" value="UniProtKB-SubCell"/>
</dbReference>
<reference evidence="10" key="1">
    <citation type="submission" date="2020-10" db="EMBL/GenBank/DDBJ databases">
        <authorList>
            <person name="Roach M.J.R."/>
        </authorList>
    </citation>
    <scope>NUCLEOTIDE SEQUENCE</scope>
    <source>
        <strain evidence="10">CBS 1945</strain>
    </source>
</reference>
<sequence>MFARQKIETAARFGVKMGGIRLASSANFANKVTGFVNCATYWTKVTGEVAKQVYTKEGFAPPKSAEFKQLYDNTVEQSLSFVKSPKSYTVSVVRAAQNFSSNDFFRYSCYLIQILGCFALGEIIGRRNFVGYPKYGPKTN</sequence>
<evidence type="ECO:0000256" key="1">
    <source>
        <dbReference type="ARBA" id="ARBA00004325"/>
    </source>
</evidence>
<keyword evidence="7" id="KW-0496">Mitochondrion</keyword>
<evidence type="ECO:0000256" key="6">
    <source>
        <dbReference type="ARBA" id="ARBA00023065"/>
    </source>
</evidence>
<comment type="subcellular location">
    <subcellularLocation>
        <location evidence="1">Mitochondrion membrane</location>
    </subcellularLocation>
</comment>
<evidence type="ECO:0000256" key="8">
    <source>
        <dbReference type="ARBA" id="ARBA00023136"/>
    </source>
</evidence>
<dbReference type="InterPro" id="IPR006808">
    <property type="entry name" value="ATP_synth_F0_gsu_mt"/>
</dbReference>
<dbReference type="OrthoDB" id="437at2759"/>
<protein>
    <submittedName>
        <fullName evidence="10">Uncharacterized protein</fullName>
    </submittedName>
</protein>
<evidence type="ECO:0000256" key="7">
    <source>
        <dbReference type="ARBA" id="ARBA00023128"/>
    </source>
</evidence>
<organism evidence="10 11">
    <name type="scientific">Eeniella nana</name>
    <name type="common">Yeast</name>
    <name type="synonym">Brettanomyces nanus</name>
    <dbReference type="NCBI Taxonomy" id="13502"/>
    <lineage>
        <taxon>Eukaryota</taxon>
        <taxon>Fungi</taxon>
        <taxon>Dikarya</taxon>
        <taxon>Ascomycota</taxon>
        <taxon>Saccharomycotina</taxon>
        <taxon>Pichiomycetes</taxon>
        <taxon>Pichiales</taxon>
        <taxon>Pichiaceae</taxon>
        <taxon>Brettanomyces</taxon>
    </lineage>
</organism>
<evidence type="ECO:0000313" key="10">
    <source>
        <dbReference type="EMBL" id="QPG73624.1"/>
    </source>
</evidence>
<comment type="similarity">
    <text evidence="2">Belongs to the ATPase g subunit family.</text>
</comment>
<accession>A0A875S2R0</accession>
<proteinExistence type="inferred from homology"/>
<name>A0A875S2R0_EENNA</name>
<keyword evidence="9" id="KW-0066">ATP synthesis</keyword>